<dbReference type="InterPro" id="IPR001387">
    <property type="entry name" value="Cro/C1-type_HTH"/>
</dbReference>
<organism evidence="4 5">
    <name type="scientific">Alkaliphilus flagellatus</name>
    <dbReference type="NCBI Taxonomy" id="2841507"/>
    <lineage>
        <taxon>Bacteria</taxon>
        <taxon>Bacillati</taxon>
        <taxon>Bacillota</taxon>
        <taxon>Clostridia</taxon>
        <taxon>Peptostreptococcales</taxon>
        <taxon>Natronincolaceae</taxon>
        <taxon>Alkaliphilus</taxon>
    </lineage>
</organism>
<dbReference type="Proteomes" id="UP000779508">
    <property type="component" value="Unassembled WGS sequence"/>
</dbReference>
<dbReference type="CDD" id="cd00093">
    <property type="entry name" value="HTH_XRE"/>
    <property type="match status" value="1"/>
</dbReference>
<accession>A0ABS6G389</accession>
<dbReference type="RefSeq" id="WP_216417301.1">
    <property type="nucleotide sequence ID" value="NZ_JAHLQK010000004.1"/>
</dbReference>
<dbReference type="PANTHER" id="PTHR46558:SF13">
    <property type="entry name" value="HTH-TYPE TRANSCRIPTIONAL REGULATOR IMMR"/>
    <property type="match status" value="1"/>
</dbReference>
<dbReference type="Pfam" id="PF01381">
    <property type="entry name" value="HTH_3"/>
    <property type="match status" value="1"/>
</dbReference>
<reference evidence="4 5" key="1">
    <citation type="submission" date="2021-06" db="EMBL/GenBank/DDBJ databases">
        <authorList>
            <person name="Sun Q."/>
            <person name="Li D."/>
        </authorList>
    </citation>
    <scope>NUCLEOTIDE SEQUENCE [LARGE SCALE GENOMIC DNA]</scope>
    <source>
        <strain evidence="4 5">MSJ-5</strain>
    </source>
</reference>
<evidence type="ECO:0000256" key="1">
    <source>
        <dbReference type="ARBA" id="ARBA00023125"/>
    </source>
</evidence>
<dbReference type="PANTHER" id="PTHR46558">
    <property type="entry name" value="TRACRIPTIONAL REGULATORY PROTEIN-RELATED-RELATED"/>
    <property type="match status" value="1"/>
</dbReference>
<feature type="transmembrane region" description="Helical" evidence="2">
    <location>
        <begin position="150"/>
        <end position="174"/>
    </location>
</feature>
<feature type="domain" description="HTH cro/C1-type" evidence="3">
    <location>
        <begin position="11"/>
        <end position="61"/>
    </location>
</feature>
<keyword evidence="1" id="KW-0238">DNA-binding</keyword>
<dbReference type="EMBL" id="JAHLQK010000004">
    <property type="protein sequence ID" value="MBU5676944.1"/>
    <property type="molecule type" value="Genomic_DNA"/>
</dbReference>
<feature type="transmembrane region" description="Helical" evidence="2">
    <location>
        <begin position="102"/>
        <end position="122"/>
    </location>
</feature>
<proteinExistence type="predicted"/>
<keyword evidence="2" id="KW-0472">Membrane</keyword>
<keyword evidence="2" id="KW-1133">Transmembrane helix</keyword>
<keyword evidence="5" id="KW-1185">Reference proteome</keyword>
<comment type="caution">
    <text evidence="4">The sequence shown here is derived from an EMBL/GenBank/DDBJ whole genome shotgun (WGS) entry which is preliminary data.</text>
</comment>
<evidence type="ECO:0000313" key="5">
    <source>
        <dbReference type="Proteomes" id="UP000779508"/>
    </source>
</evidence>
<evidence type="ECO:0000256" key="2">
    <source>
        <dbReference type="SAM" id="Phobius"/>
    </source>
</evidence>
<evidence type="ECO:0000259" key="3">
    <source>
        <dbReference type="PROSITE" id="PS50943"/>
    </source>
</evidence>
<name>A0ABS6G389_9FIRM</name>
<keyword evidence="2" id="KW-0812">Transmembrane</keyword>
<gene>
    <name evidence="4" type="ORF">KQI88_11000</name>
</gene>
<dbReference type="PROSITE" id="PS50943">
    <property type="entry name" value="HTH_CROC1"/>
    <property type="match status" value="1"/>
</dbReference>
<evidence type="ECO:0000313" key="4">
    <source>
        <dbReference type="EMBL" id="MBU5676944.1"/>
    </source>
</evidence>
<sequence>MTIGEKIQINRKSLGLSQEQLGEKVGVSRQAVSKWEQGTAMPELDKVITLSKVFSISTDDLLGNTDAETDKYSNNVSIENNVNSTFNNFENFLRRNWYRGGYLFIIWGCLTVAMSLGVAYSWRRMHLPGMMLTGQVVETNLFLYAMKQPLVQIIIPIGIIAIIFGTVVIIYGTIKNKK</sequence>
<dbReference type="SMART" id="SM00530">
    <property type="entry name" value="HTH_XRE"/>
    <property type="match status" value="1"/>
</dbReference>
<protein>
    <submittedName>
        <fullName evidence="4">Helix-turn-helix domain-containing protein</fullName>
    </submittedName>
</protein>